<dbReference type="AlphaFoldDB" id="A0A164I674"/>
<dbReference type="Proteomes" id="UP000076858">
    <property type="component" value="Unassembled WGS sequence"/>
</dbReference>
<proteinExistence type="predicted"/>
<sequence>MGPLLYYLRDKENQTCFEGTDGRTMAHSCCHSYQHFSTTTTTSFLPSTMYQFVFFFGEGRVDM</sequence>
<accession>A0A164I674</accession>
<gene>
    <name evidence="1" type="ORF">APZ42_002593</name>
</gene>
<keyword evidence="2" id="KW-1185">Reference proteome</keyword>
<name>A0A164I674_9CRUS</name>
<evidence type="ECO:0000313" key="1">
    <source>
        <dbReference type="EMBL" id="KZS00922.1"/>
    </source>
</evidence>
<evidence type="ECO:0000313" key="2">
    <source>
        <dbReference type="Proteomes" id="UP000076858"/>
    </source>
</evidence>
<protein>
    <submittedName>
        <fullName evidence="1">Uncharacterized protein</fullName>
    </submittedName>
</protein>
<organism evidence="1 2">
    <name type="scientific">Daphnia magna</name>
    <dbReference type="NCBI Taxonomy" id="35525"/>
    <lineage>
        <taxon>Eukaryota</taxon>
        <taxon>Metazoa</taxon>
        <taxon>Ecdysozoa</taxon>
        <taxon>Arthropoda</taxon>
        <taxon>Crustacea</taxon>
        <taxon>Branchiopoda</taxon>
        <taxon>Diplostraca</taxon>
        <taxon>Cladocera</taxon>
        <taxon>Anomopoda</taxon>
        <taxon>Daphniidae</taxon>
        <taxon>Daphnia</taxon>
    </lineage>
</organism>
<comment type="caution">
    <text evidence="1">The sequence shown here is derived from an EMBL/GenBank/DDBJ whole genome shotgun (WGS) entry which is preliminary data.</text>
</comment>
<reference evidence="1 2" key="1">
    <citation type="submission" date="2016-03" db="EMBL/GenBank/DDBJ databases">
        <title>EvidentialGene: Evidence-directed Construction of Genes on Genomes.</title>
        <authorList>
            <person name="Gilbert D.G."/>
            <person name="Choi J.-H."/>
            <person name="Mockaitis K."/>
            <person name="Colbourne J."/>
            <person name="Pfrender M."/>
        </authorList>
    </citation>
    <scope>NUCLEOTIDE SEQUENCE [LARGE SCALE GENOMIC DNA]</scope>
    <source>
        <strain evidence="1 2">Xinb3</strain>
        <tissue evidence="1">Complete organism</tissue>
    </source>
</reference>
<dbReference type="EMBL" id="LRGB01008100">
    <property type="protein sequence ID" value="KZS00922.1"/>
    <property type="molecule type" value="Genomic_DNA"/>
</dbReference>